<evidence type="ECO:0000313" key="3">
    <source>
        <dbReference type="EMBL" id="RXK42542.1"/>
    </source>
</evidence>
<dbReference type="InParanoid" id="A0A4Q1BWQ8"/>
<dbReference type="Proteomes" id="UP000289152">
    <property type="component" value="Unassembled WGS sequence"/>
</dbReference>
<feature type="region of interest" description="Disordered" evidence="1">
    <location>
        <begin position="64"/>
        <end position="175"/>
    </location>
</feature>
<keyword evidence="4" id="KW-1185">Reference proteome</keyword>
<reference evidence="3 4" key="1">
    <citation type="submission" date="2016-06" db="EMBL/GenBank/DDBJ databases">
        <title>Evolution of pathogenesis and genome organization in the Tremellales.</title>
        <authorList>
            <person name="Cuomo C."/>
            <person name="Litvintseva A."/>
            <person name="Heitman J."/>
            <person name="Chen Y."/>
            <person name="Sun S."/>
            <person name="Springer D."/>
            <person name="Dromer F."/>
            <person name="Young S."/>
            <person name="Zeng Q."/>
            <person name="Chapman S."/>
            <person name="Gujja S."/>
            <person name="Saif S."/>
            <person name="Birren B."/>
        </authorList>
    </citation>
    <scope>NUCLEOTIDE SEQUENCE [LARGE SCALE GENOMIC DNA]</scope>
    <source>
        <strain evidence="3 4">ATCC 28783</strain>
    </source>
</reference>
<accession>A0A4Q1BWQ8</accession>
<organism evidence="3 4">
    <name type="scientific">Tremella mesenterica</name>
    <name type="common">Jelly fungus</name>
    <dbReference type="NCBI Taxonomy" id="5217"/>
    <lineage>
        <taxon>Eukaryota</taxon>
        <taxon>Fungi</taxon>
        <taxon>Dikarya</taxon>
        <taxon>Basidiomycota</taxon>
        <taxon>Agaricomycotina</taxon>
        <taxon>Tremellomycetes</taxon>
        <taxon>Tremellales</taxon>
        <taxon>Tremellaceae</taxon>
        <taxon>Tremella</taxon>
    </lineage>
</organism>
<evidence type="ECO:0000313" key="4">
    <source>
        <dbReference type="Proteomes" id="UP000289152"/>
    </source>
</evidence>
<dbReference type="EMBL" id="SDIL01000001">
    <property type="protein sequence ID" value="RXK42542.1"/>
    <property type="molecule type" value="Genomic_DNA"/>
</dbReference>
<dbReference type="VEuPathDB" id="FungiDB:TREMEDRAFT_59007"/>
<feature type="compositionally biased region" description="Acidic residues" evidence="1">
    <location>
        <begin position="66"/>
        <end position="77"/>
    </location>
</feature>
<protein>
    <submittedName>
        <fullName evidence="3">Uncharacterized protein</fullName>
    </submittedName>
</protein>
<gene>
    <name evidence="3" type="ORF">M231_00096</name>
</gene>
<sequence length="175" mass="19092">MYFLFTTSLLLLTFNSLTMAVPIAQDRDLSEELQLLERTPLPQADRGAGAFLRRSVVFEERAPNIEEGEEWDQDPVDMDASQKRKQKGGQARPDGFRGGANGWKRHPFIPPTLTLPTPSPSLSLEYRPESSTTPVSTSPATSVTSSVVTQTPQTSTMSPQKGANPNGFRGGGNGW</sequence>
<comment type="caution">
    <text evidence="3">The sequence shown here is derived from an EMBL/GenBank/DDBJ whole genome shotgun (WGS) entry which is preliminary data.</text>
</comment>
<feature type="signal peptide" evidence="2">
    <location>
        <begin position="1"/>
        <end position="20"/>
    </location>
</feature>
<evidence type="ECO:0000256" key="1">
    <source>
        <dbReference type="SAM" id="MobiDB-lite"/>
    </source>
</evidence>
<feature type="chain" id="PRO_5021003348" evidence="2">
    <location>
        <begin position="21"/>
        <end position="175"/>
    </location>
</feature>
<keyword evidence="2" id="KW-0732">Signal</keyword>
<dbReference type="AlphaFoldDB" id="A0A4Q1BWQ8"/>
<feature type="compositionally biased region" description="Low complexity" evidence="1">
    <location>
        <begin position="111"/>
        <end position="160"/>
    </location>
</feature>
<proteinExistence type="predicted"/>
<name>A0A4Q1BWQ8_TREME</name>
<evidence type="ECO:0000256" key="2">
    <source>
        <dbReference type="SAM" id="SignalP"/>
    </source>
</evidence>